<reference evidence="6" key="1">
    <citation type="journal article" date="2019" name="Int. J. Syst. Evol. Microbiol.">
        <title>The Global Catalogue of Microorganisms (GCM) 10K type strain sequencing project: providing services to taxonomists for standard genome sequencing and annotation.</title>
        <authorList>
            <consortium name="The Broad Institute Genomics Platform"/>
            <consortium name="The Broad Institute Genome Sequencing Center for Infectious Disease"/>
            <person name="Wu L."/>
            <person name="Ma J."/>
        </authorList>
    </citation>
    <scope>NUCLEOTIDE SEQUENCE [LARGE SCALE GENOMIC DNA]</scope>
    <source>
        <strain evidence="6">CGMCC 4.7393</strain>
    </source>
</reference>
<dbReference type="EMBL" id="JBHSYQ010000015">
    <property type="protein sequence ID" value="MFC6999486.1"/>
    <property type="molecule type" value="Genomic_DNA"/>
</dbReference>
<sequence>METLLKNPMEAAIKNETGPCITHILPIRDALDILSGKWKIPIIVALCVHKRRFKELHRDVTGITAKMLSKELKELEVNKLVKRTVHDTSPVTVEYSITEYGHSLWPVIRELRDWGLKHRDKIIYHPEEA</sequence>
<evidence type="ECO:0000256" key="3">
    <source>
        <dbReference type="ARBA" id="ARBA00023163"/>
    </source>
</evidence>
<dbReference type="InterPro" id="IPR036390">
    <property type="entry name" value="WH_DNA-bd_sf"/>
</dbReference>
<name>A0ABW2DNS7_9BACT</name>
<organism evidence="5 6">
    <name type="scientific">Rufibacter roseus</name>
    <dbReference type="NCBI Taxonomy" id="1567108"/>
    <lineage>
        <taxon>Bacteria</taxon>
        <taxon>Pseudomonadati</taxon>
        <taxon>Bacteroidota</taxon>
        <taxon>Cytophagia</taxon>
        <taxon>Cytophagales</taxon>
        <taxon>Hymenobacteraceae</taxon>
        <taxon>Rufibacter</taxon>
    </lineage>
</organism>
<keyword evidence="1" id="KW-0805">Transcription regulation</keyword>
<comment type="caution">
    <text evidence="5">The sequence shown here is derived from an EMBL/GenBank/DDBJ whole genome shotgun (WGS) entry which is preliminary data.</text>
</comment>
<proteinExistence type="predicted"/>
<dbReference type="InterPro" id="IPR002577">
    <property type="entry name" value="HTH_HxlR"/>
</dbReference>
<accession>A0ABW2DNS7</accession>
<evidence type="ECO:0000259" key="4">
    <source>
        <dbReference type="PROSITE" id="PS51118"/>
    </source>
</evidence>
<dbReference type="Pfam" id="PF01638">
    <property type="entry name" value="HxlR"/>
    <property type="match status" value="1"/>
</dbReference>
<keyword evidence="3" id="KW-0804">Transcription</keyword>
<dbReference type="PROSITE" id="PS51118">
    <property type="entry name" value="HTH_HXLR"/>
    <property type="match status" value="1"/>
</dbReference>
<dbReference type="Proteomes" id="UP001596405">
    <property type="component" value="Unassembled WGS sequence"/>
</dbReference>
<keyword evidence="2" id="KW-0238">DNA-binding</keyword>
<evidence type="ECO:0000256" key="1">
    <source>
        <dbReference type="ARBA" id="ARBA00023015"/>
    </source>
</evidence>
<dbReference type="SUPFAM" id="SSF46785">
    <property type="entry name" value="Winged helix' DNA-binding domain"/>
    <property type="match status" value="1"/>
</dbReference>
<evidence type="ECO:0000256" key="2">
    <source>
        <dbReference type="ARBA" id="ARBA00023125"/>
    </source>
</evidence>
<keyword evidence="6" id="KW-1185">Reference proteome</keyword>
<dbReference type="PANTHER" id="PTHR33204">
    <property type="entry name" value="TRANSCRIPTIONAL REGULATOR, MARR FAMILY"/>
    <property type="match status" value="1"/>
</dbReference>
<dbReference type="PANTHER" id="PTHR33204:SF29">
    <property type="entry name" value="TRANSCRIPTIONAL REGULATOR"/>
    <property type="match status" value="1"/>
</dbReference>
<dbReference type="RefSeq" id="WP_082883200.1">
    <property type="nucleotide sequence ID" value="NZ_JBHSYQ010000015.1"/>
</dbReference>
<dbReference type="InterPro" id="IPR036388">
    <property type="entry name" value="WH-like_DNA-bd_sf"/>
</dbReference>
<dbReference type="Gene3D" id="1.10.10.10">
    <property type="entry name" value="Winged helix-like DNA-binding domain superfamily/Winged helix DNA-binding domain"/>
    <property type="match status" value="1"/>
</dbReference>
<evidence type="ECO:0000313" key="5">
    <source>
        <dbReference type="EMBL" id="MFC6999486.1"/>
    </source>
</evidence>
<gene>
    <name evidence="5" type="ORF">ACFQHR_17760</name>
</gene>
<evidence type="ECO:0000313" key="6">
    <source>
        <dbReference type="Proteomes" id="UP001596405"/>
    </source>
</evidence>
<feature type="domain" description="HTH hxlR-type" evidence="4">
    <location>
        <begin position="25"/>
        <end position="123"/>
    </location>
</feature>
<protein>
    <submittedName>
        <fullName evidence="5">Winged helix-turn-helix transcriptional regulator</fullName>
    </submittedName>
</protein>